<comment type="caution">
    <text evidence="2">The sequence shown here is derived from an EMBL/GenBank/DDBJ whole genome shotgun (WGS) entry which is preliminary data.</text>
</comment>
<keyword evidence="3" id="KW-1185">Reference proteome</keyword>
<accession>A0A6A4DCA2</accession>
<sequence length="335" mass="34534">MLGDEHRCQQQLGAGGSGYLGAGDGGSSGAGGSGCLGAVDGGSSGTGDDGCLGAVDGGSSGAGGSGCLGARQLGRGRRRQLGAGGSGISGTGDDGCFGAGGSGSLGAGGSGSSGTGDGGSFGARGKLSVIIALPRDATPAAQDKYAFGSKLIDAQGNIDDEHQQQRAWTDFAEALHKEVGTLQTAADAGKELGEALARSTMHETDADQAALDVCQAALVLAISMIRSRGADDAARAVKTALDKDLTWQIRCILRKMRAEHGTTLYLMDRKPTWEPPKHLNLEQIVRFEGRRFVRKFVDLEAKEVPARKPKSSSNNKPAHAQKEKKQARQKRRRSK</sequence>
<dbReference type="PROSITE" id="PS51257">
    <property type="entry name" value="PROKAR_LIPOPROTEIN"/>
    <property type="match status" value="1"/>
</dbReference>
<proteinExistence type="predicted"/>
<feature type="region of interest" description="Disordered" evidence="1">
    <location>
        <begin position="303"/>
        <end position="335"/>
    </location>
</feature>
<organism evidence="2 3">
    <name type="scientific">Phytophthora rubi</name>
    <dbReference type="NCBI Taxonomy" id="129364"/>
    <lineage>
        <taxon>Eukaryota</taxon>
        <taxon>Sar</taxon>
        <taxon>Stramenopiles</taxon>
        <taxon>Oomycota</taxon>
        <taxon>Peronosporomycetes</taxon>
        <taxon>Peronosporales</taxon>
        <taxon>Peronosporaceae</taxon>
        <taxon>Phytophthora</taxon>
    </lineage>
</organism>
<name>A0A6A4DCA2_9STRA</name>
<gene>
    <name evidence="2" type="ORF">PR003_g21658</name>
</gene>
<protein>
    <submittedName>
        <fullName evidence="2">Uncharacterized protein</fullName>
    </submittedName>
</protein>
<reference evidence="2 3" key="1">
    <citation type="submission" date="2018-08" db="EMBL/GenBank/DDBJ databases">
        <title>Genomic investigation of the strawberry pathogen Phytophthora fragariae indicates pathogenicity is determined by transcriptional variation in three key races.</title>
        <authorList>
            <person name="Adams T.M."/>
            <person name="Armitage A.D."/>
            <person name="Sobczyk M.K."/>
            <person name="Bates H.J."/>
            <person name="Dunwell J.M."/>
            <person name="Nellist C.F."/>
            <person name="Harrison R.J."/>
        </authorList>
    </citation>
    <scope>NUCLEOTIDE SEQUENCE [LARGE SCALE GENOMIC DNA]</scope>
    <source>
        <strain evidence="2 3">SCRP333</strain>
    </source>
</reference>
<evidence type="ECO:0000256" key="1">
    <source>
        <dbReference type="SAM" id="MobiDB-lite"/>
    </source>
</evidence>
<dbReference type="Proteomes" id="UP000434957">
    <property type="component" value="Unassembled WGS sequence"/>
</dbReference>
<dbReference type="AlphaFoldDB" id="A0A6A4DCA2"/>
<evidence type="ECO:0000313" key="2">
    <source>
        <dbReference type="EMBL" id="KAE9304833.1"/>
    </source>
</evidence>
<evidence type="ECO:0000313" key="3">
    <source>
        <dbReference type="Proteomes" id="UP000434957"/>
    </source>
</evidence>
<dbReference type="EMBL" id="QXFT01002053">
    <property type="protein sequence ID" value="KAE9304833.1"/>
    <property type="molecule type" value="Genomic_DNA"/>
</dbReference>